<dbReference type="PATRIC" id="fig|1449350.3.peg.3779"/>
<dbReference type="InterPro" id="IPR050902">
    <property type="entry name" value="ABC_Transporter_SBP"/>
</dbReference>
<dbReference type="GO" id="GO:0071281">
    <property type="term" value="P:cellular response to iron ion"/>
    <property type="evidence" value="ECO:0007669"/>
    <property type="project" value="TreeGrafter"/>
</dbReference>
<dbReference type="AlphaFoldDB" id="X7EAU1"/>
<dbReference type="PROSITE" id="PS50983">
    <property type="entry name" value="FE_B12_PBP"/>
    <property type="match status" value="1"/>
</dbReference>
<dbReference type="Pfam" id="PF01497">
    <property type="entry name" value="Peripla_BP_2"/>
    <property type="match status" value="1"/>
</dbReference>
<dbReference type="InterPro" id="IPR002491">
    <property type="entry name" value="ABC_transptr_periplasmic_BD"/>
</dbReference>
<evidence type="ECO:0000313" key="3">
    <source>
        <dbReference type="EMBL" id="ETX13057.1"/>
    </source>
</evidence>
<evidence type="ECO:0000313" key="4">
    <source>
        <dbReference type="Proteomes" id="UP000022447"/>
    </source>
</evidence>
<feature type="domain" description="Fe/B12 periplasmic-binding" evidence="2">
    <location>
        <begin position="27"/>
        <end position="268"/>
    </location>
</feature>
<evidence type="ECO:0000256" key="1">
    <source>
        <dbReference type="SAM" id="SignalP"/>
    </source>
</evidence>
<dbReference type="EMBL" id="JALZ01000039">
    <property type="protein sequence ID" value="ETX13057.1"/>
    <property type="molecule type" value="Genomic_DNA"/>
</dbReference>
<accession>X7EAU1</accession>
<dbReference type="Gene3D" id="3.40.50.1980">
    <property type="entry name" value="Nitrogenase molybdenum iron protein domain"/>
    <property type="match status" value="2"/>
</dbReference>
<dbReference type="PANTHER" id="PTHR30535:SF34">
    <property type="entry name" value="MOLYBDATE-BINDING PROTEIN MOLA"/>
    <property type="match status" value="1"/>
</dbReference>
<dbReference type="Proteomes" id="UP000022447">
    <property type="component" value="Unassembled WGS sequence"/>
</dbReference>
<name>X7EAU1_9RHOB</name>
<dbReference type="PANTHER" id="PTHR30535">
    <property type="entry name" value="VITAMIN B12-BINDING PROTEIN"/>
    <property type="match status" value="1"/>
</dbReference>
<dbReference type="STRING" id="1449350.OCH239_13675"/>
<protein>
    <submittedName>
        <fullName evidence="3">Cobalamin ABC transporter substrate-binding protein</fullName>
    </submittedName>
</protein>
<reference evidence="3 4" key="1">
    <citation type="submission" date="2014-01" db="EMBL/GenBank/DDBJ databases">
        <title>Roseivivax halodurans JCM 10272 Genome Sequencing.</title>
        <authorList>
            <person name="Lai Q."/>
            <person name="Li G."/>
            <person name="Shao Z."/>
        </authorList>
    </citation>
    <scope>NUCLEOTIDE SEQUENCE [LARGE SCALE GENOMIC DNA]</scope>
    <source>
        <strain evidence="3 4">JCM 10272</strain>
    </source>
</reference>
<sequence>MSVPRSDLFAAALLASLAGGAPAAPERVVSLNVCTDQLAWLLAPDTLIAVSQLADDPRISAYAGEMAEVPQTAGSAEEIVLIEPDLVLAGTFTTRATVQMLERLGYRVERFAPITSLDEATRNMARMSEVLGREEEAAEMIRKFEKRRAALETGGTGKRALLYHAQGRTSGTGTLTADLLRAAGLANVAEEVDLPAGGRLSLEEAVMTDPDLILVAEPYEGFAWATELTRHPALEATGALTELGGGADWTCETPRLLDAVNALKEASE</sequence>
<dbReference type="eggNOG" id="COG0614">
    <property type="taxonomic scope" value="Bacteria"/>
</dbReference>
<proteinExistence type="predicted"/>
<feature type="chain" id="PRO_5004977488" evidence="1">
    <location>
        <begin position="24"/>
        <end position="268"/>
    </location>
</feature>
<comment type="caution">
    <text evidence="3">The sequence shown here is derived from an EMBL/GenBank/DDBJ whole genome shotgun (WGS) entry which is preliminary data.</text>
</comment>
<feature type="signal peptide" evidence="1">
    <location>
        <begin position="1"/>
        <end position="23"/>
    </location>
</feature>
<keyword evidence="1" id="KW-0732">Signal</keyword>
<gene>
    <name evidence="3" type="ORF">OCH239_13675</name>
</gene>
<dbReference type="SUPFAM" id="SSF53807">
    <property type="entry name" value="Helical backbone' metal receptor"/>
    <property type="match status" value="1"/>
</dbReference>
<evidence type="ECO:0000259" key="2">
    <source>
        <dbReference type="PROSITE" id="PS50983"/>
    </source>
</evidence>
<organism evidence="3 4">
    <name type="scientific">Roseivivax halodurans JCM 10272</name>
    <dbReference type="NCBI Taxonomy" id="1449350"/>
    <lineage>
        <taxon>Bacteria</taxon>
        <taxon>Pseudomonadati</taxon>
        <taxon>Pseudomonadota</taxon>
        <taxon>Alphaproteobacteria</taxon>
        <taxon>Rhodobacterales</taxon>
        <taxon>Roseobacteraceae</taxon>
        <taxon>Roseivivax</taxon>
    </lineage>
</organism>
<keyword evidence="4" id="KW-1185">Reference proteome</keyword>